<evidence type="ECO:0000256" key="19">
    <source>
        <dbReference type="SAM" id="Phobius"/>
    </source>
</evidence>
<keyword evidence="17" id="KW-0968">Cytoplasmic vesicle</keyword>
<evidence type="ECO:0000313" key="22">
    <source>
        <dbReference type="EMBL" id="KAF2231396.1"/>
    </source>
</evidence>
<dbReference type="Pfam" id="PF09451">
    <property type="entry name" value="ATG27"/>
    <property type="match status" value="1"/>
</dbReference>
<dbReference type="GO" id="GO:0030659">
    <property type="term" value="C:cytoplasmic vesicle membrane"/>
    <property type="evidence" value="ECO:0007669"/>
    <property type="project" value="UniProtKB-SubCell"/>
</dbReference>
<name>A0A6A6GZZ6_VIRVR</name>
<reference evidence="22" key="1">
    <citation type="journal article" date="2020" name="Stud. Mycol.">
        <title>101 Dothideomycetes genomes: a test case for predicting lifestyles and emergence of pathogens.</title>
        <authorList>
            <person name="Haridas S."/>
            <person name="Albert R."/>
            <person name="Binder M."/>
            <person name="Bloem J."/>
            <person name="Labutti K."/>
            <person name="Salamov A."/>
            <person name="Andreopoulos B."/>
            <person name="Baker S."/>
            <person name="Barry K."/>
            <person name="Bills G."/>
            <person name="Bluhm B."/>
            <person name="Cannon C."/>
            <person name="Castanera R."/>
            <person name="Culley D."/>
            <person name="Daum C."/>
            <person name="Ezra D."/>
            <person name="Gonzalez J."/>
            <person name="Henrissat B."/>
            <person name="Kuo A."/>
            <person name="Liang C."/>
            <person name="Lipzen A."/>
            <person name="Lutzoni F."/>
            <person name="Magnuson J."/>
            <person name="Mondo S."/>
            <person name="Nolan M."/>
            <person name="Ohm R."/>
            <person name="Pangilinan J."/>
            <person name="Park H.-J."/>
            <person name="Ramirez L."/>
            <person name="Alfaro M."/>
            <person name="Sun H."/>
            <person name="Tritt A."/>
            <person name="Yoshinaga Y."/>
            <person name="Zwiers L.-H."/>
            <person name="Turgeon B."/>
            <person name="Goodwin S."/>
            <person name="Spatafora J."/>
            <person name="Crous P."/>
            <person name="Grigoriev I."/>
        </authorList>
    </citation>
    <scope>NUCLEOTIDE SEQUENCE</scope>
    <source>
        <strain evidence="22">Tuck. ex Michener</strain>
    </source>
</reference>
<evidence type="ECO:0000256" key="15">
    <source>
        <dbReference type="ARBA" id="ARBA00023136"/>
    </source>
</evidence>
<feature type="compositionally biased region" description="Basic and acidic residues" evidence="18">
    <location>
        <begin position="176"/>
        <end position="192"/>
    </location>
</feature>
<keyword evidence="16" id="KW-1015">Disulfide bond</keyword>
<evidence type="ECO:0000256" key="10">
    <source>
        <dbReference type="ARBA" id="ARBA00022927"/>
    </source>
</evidence>
<dbReference type="InterPro" id="IPR044865">
    <property type="entry name" value="MRH_dom"/>
</dbReference>
<evidence type="ECO:0000256" key="13">
    <source>
        <dbReference type="ARBA" id="ARBA00023034"/>
    </source>
</evidence>
<dbReference type="GO" id="GO:0031966">
    <property type="term" value="C:mitochondrial membrane"/>
    <property type="evidence" value="ECO:0007669"/>
    <property type="project" value="UniProtKB-SubCell"/>
</dbReference>
<feature type="transmembrane region" description="Helical" evidence="19">
    <location>
        <begin position="286"/>
        <end position="306"/>
    </location>
</feature>
<feature type="signal peptide" evidence="20">
    <location>
        <begin position="1"/>
        <end position="22"/>
    </location>
</feature>
<gene>
    <name evidence="22" type="ORF">EV356DRAFT_506967</name>
</gene>
<dbReference type="PROSITE" id="PS51914">
    <property type="entry name" value="MRH"/>
    <property type="match status" value="1"/>
</dbReference>
<dbReference type="PANTHER" id="PTHR15071">
    <property type="entry name" value="MANNOSE-6-PHOSPHATE RECEPTOR FAMILY MEMBER"/>
    <property type="match status" value="1"/>
</dbReference>
<feature type="region of interest" description="Disordered" evidence="18">
    <location>
        <begin position="176"/>
        <end position="242"/>
    </location>
</feature>
<dbReference type="InterPro" id="IPR009011">
    <property type="entry name" value="Man6P_isomerase_rcpt-bd_dom_sf"/>
</dbReference>
<feature type="compositionally biased region" description="Acidic residues" evidence="18">
    <location>
        <begin position="202"/>
        <end position="229"/>
    </location>
</feature>
<protein>
    <recommendedName>
        <fullName evidence="6">Autophagy-related protein 27</fullName>
    </recommendedName>
</protein>
<evidence type="ECO:0000256" key="8">
    <source>
        <dbReference type="ARBA" id="ARBA00022692"/>
    </source>
</evidence>
<dbReference type="OrthoDB" id="29460at2759"/>
<keyword evidence="12" id="KW-0072">Autophagy</keyword>
<evidence type="ECO:0000256" key="18">
    <source>
        <dbReference type="SAM" id="MobiDB-lite"/>
    </source>
</evidence>
<evidence type="ECO:0000256" key="16">
    <source>
        <dbReference type="ARBA" id="ARBA00023157"/>
    </source>
</evidence>
<keyword evidence="15 19" id="KW-0472">Membrane</keyword>
<evidence type="ECO:0000256" key="1">
    <source>
        <dbReference type="ARBA" id="ARBA00004304"/>
    </source>
</evidence>
<comment type="subcellular location">
    <subcellularLocation>
        <location evidence="2">Cytoplasmic vesicle membrane</location>
        <topology evidence="2">Single-pass type I membrane protein</topology>
    </subcellularLocation>
    <subcellularLocation>
        <location evidence="4">Golgi apparatus membrane</location>
        <topology evidence="4">Single-pass type I membrane protein</topology>
    </subcellularLocation>
    <subcellularLocation>
        <location evidence="1">Mitochondrion membrane</location>
        <topology evidence="1">Single-pass membrane protein</topology>
    </subcellularLocation>
    <subcellularLocation>
        <location evidence="3">Preautophagosomal structure membrane</location>
        <topology evidence="3">Single-pass type I membrane protein</topology>
    </subcellularLocation>
</comment>
<dbReference type="GO" id="GO:0015031">
    <property type="term" value="P:protein transport"/>
    <property type="evidence" value="ECO:0007669"/>
    <property type="project" value="UniProtKB-KW"/>
</dbReference>
<evidence type="ECO:0000256" key="4">
    <source>
        <dbReference type="ARBA" id="ARBA00004614"/>
    </source>
</evidence>
<dbReference type="GO" id="GO:0006914">
    <property type="term" value="P:autophagy"/>
    <property type="evidence" value="ECO:0007669"/>
    <property type="project" value="UniProtKB-KW"/>
</dbReference>
<evidence type="ECO:0000256" key="3">
    <source>
        <dbReference type="ARBA" id="ARBA00004472"/>
    </source>
</evidence>
<organism evidence="22 23">
    <name type="scientific">Viridothelium virens</name>
    <name type="common">Speckled blister lichen</name>
    <name type="synonym">Trypethelium virens</name>
    <dbReference type="NCBI Taxonomy" id="1048519"/>
    <lineage>
        <taxon>Eukaryota</taxon>
        <taxon>Fungi</taxon>
        <taxon>Dikarya</taxon>
        <taxon>Ascomycota</taxon>
        <taxon>Pezizomycotina</taxon>
        <taxon>Dothideomycetes</taxon>
        <taxon>Dothideomycetes incertae sedis</taxon>
        <taxon>Trypetheliales</taxon>
        <taxon>Trypetheliaceae</taxon>
        <taxon>Viridothelium</taxon>
    </lineage>
</organism>
<evidence type="ECO:0000256" key="9">
    <source>
        <dbReference type="ARBA" id="ARBA00022729"/>
    </source>
</evidence>
<feature type="chain" id="PRO_5025651326" description="Autophagy-related protein 27" evidence="20">
    <location>
        <begin position="23"/>
        <end position="359"/>
    </location>
</feature>
<keyword evidence="10" id="KW-0653">Protein transport</keyword>
<dbReference type="Gene3D" id="2.70.130.10">
    <property type="entry name" value="Mannose-6-phosphate receptor binding domain"/>
    <property type="match status" value="1"/>
</dbReference>
<keyword evidence="23" id="KW-1185">Reference proteome</keyword>
<evidence type="ECO:0000256" key="17">
    <source>
        <dbReference type="ARBA" id="ARBA00023329"/>
    </source>
</evidence>
<dbReference type="PANTHER" id="PTHR15071:SF13">
    <property type="entry name" value="AUTOPHAGY-RELATED PROTEIN 27"/>
    <property type="match status" value="1"/>
</dbReference>
<comment type="similarity">
    <text evidence="5">Belongs to the ATG27 family.</text>
</comment>
<keyword evidence="8 19" id="KW-0812">Transmembrane</keyword>
<sequence>MWLHQAELGLLNVLLLPSLVSSISLDCGHVRTEGQSFNFKSLEGPHSVQYTRNTPPTIRNTTYTIDLCAGLRIKKDMKNEDQCPGNTRVCGIEYDYNSVTGTESIAEVIPIAGEFALNHGLALDPKYKRLKTSESHADADREGVRITLHGGRYPNERKGVKQKLILEMLCDRNRTGLEGDLGDGRVPPHDNSRTLTARSYSEDDDDEGKDPEDGGDDEDDGDGDDEEDQDKDRSLRYVSYGNEGDGKNEMGVLRLEWRTKWACEGMADQNDDGTDDDDNEDKNKHWGFFTWFIIVLFLAIAAYLIFGSWLNYNRYGARGWDLLPHGDTIRDIPYIVKDWGRKVVNAIQGPGSRGGYSAV</sequence>
<evidence type="ECO:0000256" key="14">
    <source>
        <dbReference type="ARBA" id="ARBA00023128"/>
    </source>
</evidence>
<keyword evidence="9 20" id="KW-0732">Signal</keyword>
<evidence type="ECO:0000256" key="2">
    <source>
        <dbReference type="ARBA" id="ARBA00004358"/>
    </source>
</evidence>
<dbReference type="GO" id="GO:0000139">
    <property type="term" value="C:Golgi membrane"/>
    <property type="evidence" value="ECO:0007669"/>
    <property type="project" value="UniProtKB-SubCell"/>
</dbReference>
<evidence type="ECO:0000256" key="12">
    <source>
        <dbReference type="ARBA" id="ARBA00023006"/>
    </source>
</evidence>
<dbReference type="AlphaFoldDB" id="A0A6A6GZZ6"/>
<evidence type="ECO:0000256" key="7">
    <source>
        <dbReference type="ARBA" id="ARBA00022448"/>
    </source>
</evidence>
<keyword evidence="11 19" id="KW-1133">Transmembrane helix</keyword>
<feature type="domain" description="MRH" evidence="21">
    <location>
        <begin position="25"/>
        <end position="265"/>
    </location>
</feature>
<keyword evidence="7" id="KW-0813">Transport</keyword>
<evidence type="ECO:0000256" key="6">
    <source>
        <dbReference type="ARBA" id="ARBA00013776"/>
    </source>
</evidence>
<evidence type="ECO:0000259" key="21">
    <source>
        <dbReference type="PROSITE" id="PS51914"/>
    </source>
</evidence>
<evidence type="ECO:0000256" key="5">
    <source>
        <dbReference type="ARBA" id="ARBA00005363"/>
    </source>
</evidence>
<keyword evidence="14" id="KW-0496">Mitochondrion</keyword>
<proteinExistence type="inferred from homology"/>
<dbReference type="GO" id="GO:0034045">
    <property type="term" value="C:phagophore assembly site membrane"/>
    <property type="evidence" value="ECO:0007669"/>
    <property type="project" value="UniProtKB-SubCell"/>
</dbReference>
<evidence type="ECO:0000256" key="20">
    <source>
        <dbReference type="SAM" id="SignalP"/>
    </source>
</evidence>
<evidence type="ECO:0000313" key="23">
    <source>
        <dbReference type="Proteomes" id="UP000800092"/>
    </source>
</evidence>
<dbReference type="InterPro" id="IPR018939">
    <property type="entry name" value="Autophagy-rel_prot_27"/>
</dbReference>
<evidence type="ECO:0000256" key="11">
    <source>
        <dbReference type="ARBA" id="ARBA00022989"/>
    </source>
</evidence>
<dbReference type="EMBL" id="ML991827">
    <property type="protein sequence ID" value="KAF2231396.1"/>
    <property type="molecule type" value="Genomic_DNA"/>
</dbReference>
<keyword evidence="13" id="KW-0333">Golgi apparatus</keyword>
<accession>A0A6A6GZZ6</accession>
<dbReference type="Proteomes" id="UP000800092">
    <property type="component" value="Unassembled WGS sequence"/>
</dbReference>